<dbReference type="HOGENOM" id="CLU_3212146_0_0_10"/>
<dbReference type="Proteomes" id="UP000003711">
    <property type="component" value="Unassembled WGS sequence"/>
</dbReference>
<dbReference type="EMBL" id="ACCH01000127">
    <property type="protein sequence ID" value="EEF90898.1"/>
    <property type="molecule type" value="Genomic_DNA"/>
</dbReference>
<protein>
    <submittedName>
        <fullName evidence="1">Uncharacterized protein</fullName>
    </submittedName>
</protein>
<reference evidence="1 2" key="1">
    <citation type="submission" date="2008-12" db="EMBL/GenBank/DDBJ databases">
        <authorList>
            <person name="Fulton L."/>
            <person name="Clifton S."/>
            <person name="Fulton B."/>
            <person name="Xu J."/>
            <person name="Minx P."/>
            <person name="Pepin K.H."/>
            <person name="Johnson M."/>
            <person name="Bhonagiri V."/>
            <person name="Nash W.E."/>
            <person name="Mardis E.R."/>
            <person name="Wilson R.K."/>
        </authorList>
    </citation>
    <scope>NUCLEOTIDE SEQUENCE [LARGE SCALE GENOMIC DNA]</scope>
    <source>
        <strain evidence="1 2">DSM 14838</strain>
    </source>
</reference>
<dbReference type="AlphaFoldDB" id="E2NAV6"/>
<reference evidence="1 2" key="2">
    <citation type="submission" date="2009-01" db="EMBL/GenBank/DDBJ databases">
        <title>Draft genome sequence of Bacteroides cellulosilyticus (DSM 14838).</title>
        <authorList>
            <person name="Sudarsanam P."/>
            <person name="Ley R."/>
            <person name="Guruge J."/>
            <person name="Turnbaugh P.J."/>
            <person name="Mahowald M."/>
            <person name="Liep D."/>
            <person name="Gordon J."/>
        </authorList>
    </citation>
    <scope>NUCLEOTIDE SEQUENCE [LARGE SCALE GENOMIC DNA]</scope>
    <source>
        <strain evidence="1 2">DSM 14838</strain>
    </source>
</reference>
<sequence length="44" mass="5236">MFEANRRSVPKVKREVYASRPLIFCKYALDKERPVTCYRTSVKV</sequence>
<gene>
    <name evidence="1" type="ORF">BACCELL_01412</name>
</gene>
<accession>E2NAV6</accession>
<name>E2NAV6_9BACE</name>
<proteinExistence type="predicted"/>
<comment type="caution">
    <text evidence="1">The sequence shown here is derived from an EMBL/GenBank/DDBJ whole genome shotgun (WGS) entry which is preliminary data.</text>
</comment>
<organism evidence="1 2">
    <name type="scientific">Bacteroides cellulosilyticus DSM 14838</name>
    <dbReference type="NCBI Taxonomy" id="537012"/>
    <lineage>
        <taxon>Bacteria</taxon>
        <taxon>Pseudomonadati</taxon>
        <taxon>Bacteroidota</taxon>
        <taxon>Bacteroidia</taxon>
        <taxon>Bacteroidales</taxon>
        <taxon>Bacteroidaceae</taxon>
        <taxon>Bacteroides</taxon>
    </lineage>
</organism>
<evidence type="ECO:0000313" key="1">
    <source>
        <dbReference type="EMBL" id="EEF90898.1"/>
    </source>
</evidence>
<evidence type="ECO:0000313" key="2">
    <source>
        <dbReference type="Proteomes" id="UP000003711"/>
    </source>
</evidence>